<dbReference type="GO" id="GO:0005524">
    <property type="term" value="F:ATP binding"/>
    <property type="evidence" value="ECO:0007669"/>
    <property type="project" value="UniProtKB-UniRule"/>
</dbReference>
<keyword evidence="7 8" id="KW-0573">Peptidoglycan synthesis</keyword>
<dbReference type="InterPro" id="IPR004101">
    <property type="entry name" value="Mur_ligase_C"/>
</dbReference>
<name>A0A0U2IT22_9GAMM</name>
<dbReference type="KEGG" id="ptn:PTRA_a3021"/>
<dbReference type="InterPro" id="IPR036615">
    <property type="entry name" value="Mur_ligase_C_dom_sf"/>
</dbReference>
<evidence type="ECO:0000256" key="7">
    <source>
        <dbReference type="HAMAP-Rule" id="MF_00639"/>
    </source>
</evidence>
<dbReference type="AlphaFoldDB" id="A0A0U2IT22"/>
<dbReference type="SUPFAM" id="SSF51984">
    <property type="entry name" value="MurCD N-terminal domain"/>
    <property type="match status" value="1"/>
</dbReference>
<evidence type="ECO:0000313" key="13">
    <source>
        <dbReference type="Proteomes" id="UP000065261"/>
    </source>
</evidence>
<dbReference type="EMBL" id="CP011034">
    <property type="protein sequence ID" value="ALS34047.1"/>
    <property type="molecule type" value="Genomic_DNA"/>
</dbReference>
<dbReference type="GO" id="GO:0009252">
    <property type="term" value="P:peptidoglycan biosynthetic process"/>
    <property type="evidence" value="ECO:0007669"/>
    <property type="project" value="UniProtKB-UniRule"/>
</dbReference>
<accession>A0A0U2IT22</accession>
<comment type="pathway">
    <text evidence="2 7 8">Cell wall biogenesis; peptidoglycan biosynthesis.</text>
</comment>
<keyword evidence="3 7" id="KW-0963">Cytoplasm</keyword>
<dbReference type="Pfam" id="PF21799">
    <property type="entry name" value="MurD-like_N"/>
    <property type="match status" value="1"/>
</dbReference>
<dbReference type="InterPro" id="IPR005762">
    <property type="entry name" value="MurD"/>
</dbReference>
<dbReference type="UniPathway" id="UPA00219"/>
<comment type="catalytic activity">
    <reaction evidence="7 8">
        <text>UDP-N-acetyl-alpha-D-muramoyl-L-alanine + D-glutamate + ATP = UDP-N-acetyl-alpha-D-muramoyl-L-alanyl-D-glutamate + ADP + phosphate + H(+)</text>
        <dbReference type="Rhea" id="RHEA:16429"/>
        <dbReference type="ChEBI" id="CHEBI:15378"/>
        <dbReference type="ChEBI" id="CHEBI:29986"/>
        <dbReference type="ChEBI" id="CHEBI:30616"/>
        <dbReference type="ChEBI" id="CHEBI:43474"/>
        <dbReference type="ChEBI" id="CHEBI:83898"/>
        <dbReference type="ChEBI" id="CHEBI:83900"/>
        <dbReference type="ChEBI" id="CHEBI:456216"/>
        <dbReference type="EC" id="6.3.2.9"/>
    </reaction>
</comment>
<dbReference type="GO" id="GO:0005737">
    <property type="term" value="C:cytoplasm"/>
    <property type="evidence" value="ECO:0007669"/>
    <property type="project" value="UniProtKB-SubCell"/>
</dbReference>
<gene>
    <name evidence="7 12" type="primary">murD</name>
    <name evidence="12" type="ORF">PTRA_a3021</name>
</gene>
<evidence type="ECO:0000256" key="3">
    <source>
        <dbReference type="ARBA" id="ARBA00022490"/>
    </source>
</evidence>
<comment type="subcellular location">
    <subcellularLocation>
        <location evidence="1 7 8">Cytoplasm</location>
    </subcellularLocation>
</comment>
<dbReference type="GO" id="GO:0071555">
    <property type="term" value="P:cell wall organization"/>
    <property type="evidence" value="ECO:0007669"/>
    <property type="project" value="UniProtKB-KW"/>
</dbReference>
<evidence type="ECO:0000256" key="9">
    <source>
        <dbReference type="SAM" id="Phobius"/>
    </source>
</evidence>
<evidence type="ECO:0000256" key="8">
    <source>
        <dbReference type="RuleBase" id="RU003664"/>
    </source>
</evidence>
<feature type="transmembrane region" description="Helical" evidence="9">
    <location>
        <begin position="12"/>
        <end position="29"/>
    </location>
</feature>
<proteinExistence type="inferred from homology"/>
<evidence type="ECO:0000256" key="4">
    <source>
        <dbReference type="ARBA" id="ARBA00022598"/>
    </source>
</evidence>
<dbReference type="PANTHER" id="PTHR43692">
    <property type="entry name" value="UDP-N-ACETYLMURAMOYLALANINE--D-GLUTAMATE LIGASE"/>
    <property type="match status" value="1"/>
</dbReference>
<keyword evidence="7 8" id="KW-0131">Cell cycle</keyword>
<evidence type="ECO:0000256" key="1">
    <source>
        <dbReference type="ARBA" id="ARBA00004496"/>
    </source>
</evidence>
<dbReference type="RefSeq" id="WP_058374119.1">
    <property type="nucleotide sequence ID" value="NZ_CP011034.1"/>
</dbReference>
<reference evidence="12 13" key="1">
    <citation type="submission" date="2015-03" db="EMBL/GenBank/DDBJ databases">
        <authorList>
            <person name="Murphy D."/>
        </authorList>
    </citation>
    <scope>NUCLEOTIDE SEQUENCE [LARGE SCALE GENOMIC DNA]</scope>
    <source>
        <strain evidence="12 13">KMM 520</strain>
    </source>
</reference>
<dbReference type="GO" id="GO:0008764">
    <property type="term" value="F:UDP-N-acetylmuramoylalanine-D-glutamate ligase activity"/>
    <property type="evidence" value="ECO:0007669"/>
    <property type="project" value="UniProtKB-UniRule"/>
</dbReference>
<evidence type="ECO:0000313" key="12">
    <source>
        <dbReference type="EMBL" id="ALS34047.1"/>
    </source>
</evidence>
<protein>
    <recommendedName>
        <fullName evidence="7 8">UDP-N-acetylmuramoylalanine--D-glutamate ligase</fullName>
        <ecNumber evidence="7 8">6.3.2.9</ecNumber>
    </recommendedName>
    <alternativeName>
        <fullName evidence="7">D-glutamic acid-adding enzyme</fullName>
    </alternativeName>
    <alternativeName>
        <fullName evidence="7">UDP-N-acetylmuramoyl-L-alanyl-D-glutamate synthetase</fullName>
    </alternativeName>
</protein>
<dbReference type="Proteomes" id="UP000065261">
    <property type="component" value="Chromosome I"/>
</dbReference>
<keyword evidence="9" id="KW-1133">Transmembrane helix</keyword>
<keyword evidence="5 7" id="KW-0547">Nucleotide-binding</keyword>
<dbReference type="NCBIfam" id="TIGR01087">
    <property type="entry name" value="murD"/>
    <property type="match status" value="1"/>
</dbReference>
<dbReference type="Gene3D" id="3.40.50.720">
    <property type="entry name" value="NAD(P)-binding Rossmann-like Domain"/>
    <property type="match status" value="1"/>
</dbReference>
<comment type="similarity">
    <text evidence="7">Belongs to the MurCDEF family.</text>
</comment>
<keyword evidence="7 8" id="KW-0133">Cell shape</keyword>
<dbReference type="SUPFAM" id="SSF53623">
    <property type="entry name" value="MurD-like peptide ligases, catalytic domain"/>
    <property type="match status" value="1"/>
</dbReference>
<keyword evidence="9" id="KW-0812">Transmembrane</keyword>
<dbReference type="InterPro" id="IPR036565">
    <property type="entry name" value="Mur-like_cat_sf"/>
</dbReference>
<dbReference type="Pfam" id="PF08245">
    <property type="entry name" value="Mur_ligase_M"/>
    <property type="match status" value="1"/>
</dbReference>
<comment type="function">
    <text evidence="7 8">Cell wall formation. Catalyzes the addition of glutamate to the nucleotide precursor UDP-N-acetylmuramoyl-L-alanine (UMA).</text>
</comment>
<feature type="domain" description="Mur ligase central" evidence="11">
    <location>
        <begin position="116"/>
        <end position="286"/>
    </location>
</feature>
<dbReference type="PANTHER" id="PTHR43692:SF1">
    <property type="entry name" value="UDP-N-ACETYLMURAMOYLALANINE--D-GLUTAMATE LIGASE"/>
    <property type="match status" value="1"/>
</dbReference>
<feature type="binding site" evidence="7">
    <location>
        <begin position="118"/>
        <end position="124"/>
    </location>
    <ligand>
        <name>ATP</name>
        <dbReference type="ChEBI" id="CHEBI:30616"/>
    </ligand>
</feature>
<dbReference type="OrthoDB" id="9809796at2"/>
<dbReference type="Gene3D" id="3.90.190.20">
    <property type="entry name" value="Mur ligase, C-terminal domain"/>
    <property type="match status" value="1"/>
</dbReference>
<feature type="domain" description="Mur ligase C-terminal" evidence="10">
    <location>
        <begin position="309"/>
        <end position="421"/>
    </location>
</feature>
<evidence type="ECO:0000256" key="6">
    <source>
        <dbReference type="ARBA" id="ARBA00022840"/>
    </source>
</evidence>
<keyword evidence="6 7" id="KW-0067">ATP-binding</keyword>
<organism evidence="12">
    <name type="scientific">Pseudoalteromonas translucida KMM 520</name>
    <dbReference type="NCBI Taxonomy" id="1315283"/>
    <lineage>
        <taxon>Bacteria</taxon>
        <taxon>Pseudomonadati</taxon>
        <taxon>Pseudomonadota</taxon>
        <taxon>Gammaproteobacteria</taxon>
        <taxon>Alteromonadales</taxon>
        <taxon>Pseudoalteromonadaceae</taxon>
        <taxon>Pseudoalteromonas</taxon>
    </lineage>
</organism>
<keyword evidence="7 8" id="KW-0961">Cell wall biogenesis/degradation</keyword>
<evidence type="ECO:0000256" key="5">
    <source>
        <dbReference type="ARBA" id="ARBA00022741"/>
    </source>
</evidence>
<dbReference type="GO" id="GO:0008360">
    <property type="term" value="P:regulation of cell shape"/>
    <property type="evidence" value="ECO:0007669"/>
    <property type="project" value="UniProtKB-KW"/>
</dbReference>
<keyword evidence="4 7" id="KW-0436">Ligase</keyword>
<keyword evidence="7 8" id="KW-0132">Cell division</keyword>
<dbReference type="PATRIC" id="fig|1315283.4.peg.2634"/>
<dbReference type="Pfam" id="PF02875">
    <property type="entry name" value="Mur_ligase_C"/>
    <property type="match status" value="1"/>
</dbReference>
<dbReference type="EC" id="6.3.2.9" evidence="7 8"/>
<dbReference type="GO" id="GO:0051301">
    <property type="term" value="P:cell division"/>
    <property type="evidence" value="ECO:0007669"/>
    <property type="project" value="UniProtKB-KW"/>
</dbReference>
<evidence type="ECO:0000256" key="2">
    <source>
        <dbReference type="ARBA" id="ARBA00004752"/>
    </source>
</evidence>
<dbReference type="HAMAP" id="MF_00639">
    <property type="entry name" value="MurD"/>
    <property type="match status" value="1"/>
</dbReference>
<dbReference type="InterPro" id="IPR013221">
    <property type="entry name" value="Mur_ligase_cen"/>
</dbReference>
<sequence length="446" mass="47589">MRYLSEIKNKQITVLGLGVTGLGIVRFLVSQGLTPTVVDSRVNPPGIDWLKQNTPTLTTRFGDLDSADLCASDMIIISPGLSLTIPAIAKAINAGVEVIGDVELFARINTKPVVAVTGSNGKSTVVTLAQQVLLAAGYKAALGGNIGTAVLDLLQSDLSNNDVDVYVLELSSFQLDTTTSLQPISATVLNVSEDHLDRYASYQAYIDSKLSIYNNAALVITNADDEATHSKAKSQLSFGANQGDYSLGEYQQQTYFMQVNKAFLPVTSLAVVGKHNYLNALAVMALLSPFNISKAQYSTAFSQFNGLAHRCQFVAELAGVKYFNDSKATNVGATIAAIDSLATNGQQLIVIAGGDAKGADLNALTPYLQQHVKALICFGKDAKDLMALTNKSHLTNNMSEAVTLAKQLSEPGNIVLLAPACASIDMYNNYMQRGDDFIQCVMAEQP</sequence>
<dbReference type="SUPFAM" id="SSF53244">
    <property type="entry name" value="MurD-like peptide ligases, peptide-binding domain"/>
    <property type="match status" value="1"/>
</dbReference>
<dbReference type="Gene3D" id="3.40.1190.10">
    <property type="entry name" value="Mur-like, catalytic domain"/>
    <property type="match status" value="1"/>
</dbReference>
<keyword evidence="9" id="KW-0472">Membrane</keyword>
<evidence type="ECO:0000259" key="11">
    <source>
        <dbReference type="Pfam" id="PF08245"/>
    </source>
</evidence>
<evidence type="ECO:0000259" key="10">
    <source>
        <dbReference type="Pfam" id="PF02875"/>
    </source>
</evidence>